<evidence type="ECO:0000256" key="1">
    <source>
        <dbReference type="SAM" id="SignalP"/>
    </source>
</evidence>
<proteinExistence type="predicted"/>
<dbReference type="AlphaFoldDB" id="A0A7J4XGJ2"/>
<reference evidence="2 3" key="1">
    <citation type="journal article" date="2019" name="Nat. Med.">
        <title>A library of human gut bacterial isolates paired with longitudinal multiomics data enables mechanistic microbiome research.</title>
        <authorList>
            <person name="Poyet M."/>
            <person name="Groussin M."/>
            <person name="Gibbons S.M."/>
            <person name="Avila-Pacheco J."/>
            <person name="Jiang X."/>
            <person name="Kearney S.M."/>
            <person name="Perrotta A.R."/>
            <person name="Berdy B."/>
            <person name="Zhao S."/>
            <person name="Lieberman T.D."/>
            <person name="Swanson P.K."/>
            <person name="Smith M."/>
            <person name="Roesemann S."/>
            <person name="Alexander J.E."/>
            <person name="Rich S.A."/>
            <person name="Livny J."/>
            <person name="Vlamakis H."/>
            <person name="Clish C."/>
            <person name="Bullock K."/>
            <person name="Deik A."/>
            <person name="Scott J."/>
            <person name="Pierce K.A."/>
            <person name="Xavier R.J."/>
            <person name="Alm E.J."/>
        </authorList>
    </citation>
    <scope>NUCLEOTIDE SEQUENCE [LARGE SCALE GENOMIC DNA]</scope>
    <source>
        <strain evidence="2 3">BIOML-A10</strain>
    </source>
</reference>
<evidence type="ECO:0000313" key="2">
    <source>
        <dbReference type="EMBL" id="KAA3762373.1"/>
    </source>
</evidence>
<keyword evidence="1" id="KW-0732">Signal</keyword>
<dbReference type="Pfam" id="PF16150">
    <property type="entry name" value="DUF4858"/>
    <property type="match status" value="1"/>
</dbReference>
<evidence type="ECO:0000313" key="3">
    <source>
        <dbReference type="Proteomes" id="UP000422221"/>
    </source>
</evidence>
<accession>A0A7J4XGJ2</accession>
<dbReference type="EMBL" id="VWMK01000015">
    <property type="protein sequence ID" value="KAA3762373.1"/>
    <property type="molecule type" value="Genomic_DNA"/>
</dbReference>
<name>A0A7J4XGJ2_9BACE</name>
<gene>
    <name evidence="2" type="ORF">F3F73_14870</name>
</gene>
<organism evidence="2 3">
    <name type="scientific">Bacteroides salyersiae</name>
    <dbReference type="NCBI Taxonomy" id="291644"/>
    <lineage>
        <taxon>Bacteria</taxon>
        <taxon>Pseudomonadati</taxon>
        <taxon>Bacteroidota</taxon>
        <taxon>Bacteroidia</taxon>
        <taxon>Bacteroidales</taxon>
        <taxon>Bacteroidaceae</taxon>
        <taxon>Bacteroides</taxon>
    </lineage>
</organism>
<dbReference type="InterPro" id="IPR032338">
    <property type="entry name" value="DUF4858"/>
</dbReference>
<feature type="signal peptide" evidence="1">
    <location>
        <begin position="1"/>
        <end position="20"/>
    </location>
</feature>
<comment type="caution">
    <text evidence="2">The sequence shown here is derived from an EMBL/GenBank/DDBJ whole genome shotgun (WGS) entry which is preliminary data.</text>
</comment>
<protein>
    <submittedName>
        <fullName evidence="2">DUF4858 domain-containing protein</fullName>
    </submittedName>
</protein>
<sequence>MTKCFILFLLICLSVPVVYSQEWTKKDSLNLSRVLKEEGEIKLNPEAVKQIDFGSDIMGTPLMSTEKNWMLPDESLPSALPNTLPLEKRQMLSLHPYKANTPYDWDPVYQKKIQVGKDTWRGDPFYRIKTFRGYTNTSKAPLRVMVITQPSLTEIEAIKLQYKPLFGQSNGSMAGVAIGGFNFMYVFTKDFWDKKGRERRARTLEVLKTYGDSTTVLVPKPVLQFITH</sequence>
<dbReference type="Proteomes" id="UP000422221">
    <property type="component" value="Unassembled WGS sequence"/>
</dbReference>
<feature type="chain" id="PRO_5029539091" evidence="1">
    <location>
        <begin position="21"/>
        <end position="228"/>
    </location>
</feature>
<dbReference type="RefSeq" id="WP_005930325.1">
    <property type="nucleotide sequence ID" value="NZ_CABKSE010000002.1"/>
</dbReference>